<protein>
    <submittedName>
        <fullName evidence="1">Uncharacterized protein</fullName>
    </submittedName>
</protein>
<evidence type="ECO:0000313" key="1">
    <source>
        <dbReference type="EMBL" id="MTD57173.1"/>
    </source>
</evidence>
<dbReference type="AlphaFoldDB" id="A0A6N7Z4S5"/>
<sequence>MTRPWYVCDMDDGVLRKEPTRAAAVAWLIKHACAARVINRYCYGPGSYDYHVGHAHDDFTDASIVR</sequence>
<evidence type="ECO:0000313" key="2">
    <source>
        <dbReference type="Proteomes" id="UP000440096"/>
    </source>
</evidence>
<dbReference type="Proteomes" id="UP000440096">
    <property type="component" value="Unassembled WGS sequence"/>
</dbReference>
<dbReference type="RefSeq" id="WP_154759313.1">
    <property type="nucleotide sequence ID" value="NZ_WMBA01000044.1"/>
</dbReference>
<reference evidence="1 2" key="1">
    <citation type="submission" date="2019-11" db="EMBL/GenBank/DDBJ databases">
        <title>Draft genome of Amycolatopsis RM579.</title>
        <authorList>
            <person name="Duangmal K."/>
            <person name="Mingma R."/>
        </authorList>
    </citation>
    <scope>NUCLEOTIDE SEQUENCE [LARGE SCALE GENOMIC DNA]</scope>
    <source>
        <strain evidence="1 2">RM579</strain>
    </source>
</reference>
<organism evidence="1 2">
    <name type="scientific">Amycolatopsis pithecellobii</name>
    <dbReference type="NCBI Taxonomy" id="664692"/>
    <lineage>
        <taxon>Bacteria</taxon>
        <taxon>Bacillati</taxon>
        <taxon>Actinomycetota</taxon>
        <taxon>Actinomycetes</taxon>
        <taxon>Pseudonocardiales</taxon>
        <taxon>Pseudonocardiaceae</taxon>
        <taxon>Amycolatopsis</taxon>
    </lineage>
</organism>
<dbReference type="EMBL" id="WMBA01000044">
    <property type="protein sequence ID" value="MTD57173.1"/>
    <property type="molecule type" value="Genomic_DNA"/>
</dbReference>
<keyword evidence="2" id="KW-1185">Reference proteome</keyword>
<name>A0A6N7Z4S5_9PSEU</name>
<comment type="caution">
    <text evidence="1">The sequence shown here is derived from an EMBL/GenBank/DDBJ whole genome shotgun (WGS) entry which is preliminary data.</text>
</comment>
<accession>A0A6N7Z4S5</accession>
<gene>
    <name evidence="1" type="ORF">GKO32_24800</name>
</gene>
<proteinExistence type="predicted"/>